<protein>
    <submittedName>
        <fullName evidence="1">Uncharacterized protein</fullName>
    </submittedName>
</protein>
<evidence type="ECO:0000313" key="1">
    <source>
        <dbReference type="EMBL" id="KAK2597077.1"/>
    </source>
</evidence>
<evidence type="ECO:0000313" key="2">
    <source>
        <dbReference type="Proteomes" id="UP001265746"/>
    </source>
</evidence>
<comment type="caution">
    <text evidence="1">The sequence shown here is derived from an EMBL/GenBank/DDBJ whole genome shotgun (WGS) entry which is preliminary data.</text>
</comment>
<name>A0AAD9VWX0_PHOAM</name>
<proteinExistence type="predicted"/>
<organism evidence="1 2">
    <name type="scientific">Phomopsis amygdali</name>
    <name type="common">Fusicoccum amygdali</name>
    <dbReference type="NCBI Taxonomy" id="1214568"/>
    <lineage>
        <taxon>Eukaryota</taxon>
        <taxon>Fungi</taxon>
        <taxon>Dikarya</taxon>
        <taxon>Ascomycota</taxon>
        <taxon>Pezizomycotina</taxon>
        <taxon>Sordariomycetes</taxon>
        <taxon>Sordariomycetidae</taxon>
        <taxon>Diaporthales</taxon>
        <taxon>Diaporthaceae</taxon>
        <taxon>Diaporthe</taxon>
    </lineage>
</organism>
<gene>
    <name evidence="1" type="ORF">N8I77_012947</name>
</gene>
<dbReference type="Proteomes" id="UP001265746">
    <property type="component" value="Unassembled WGS sequence"/>
</dbReference>
<reference evidence="1" key="1">
    <citation type="submission" date="2023-06" db="EMBL/GenBank/DDBJ databases">
        <authorList>
            <person name="Noh H."/>
        </authorList>
    </citation>
    <scope>NUCLEOTIDE SEQUENCE</scope>
    <source>
        <strain evidence="1">DUCC20226</strain>
    </source>
</reference>
<keyword evidence="2" id="KW-1185">Reference proteome</keyword>
<accession>A0AAD9VWX0</accession>
<dbReference type="EMBL" id="JAUJFL010000010">
    <property type="protein sequence ID" value="KAK2597077.1"/>
    <property type="molecule type" value="Genomic_DNA"/>
</dbReference>
<sequence length="369" mass="41695">MVPSESPRYHWEVDGPSPPFPYIPGFSITIRPSTSPSADGDAQAEADKILKARYPPGFHKISAIQYSIAHPACELEIKWAGNTRHHADEHILHVDSIITRPASDVFWNVVRCHLDDHRESRCIAKIYDPVYSSDVMFAQSLANGQFNNEAKAYVRLEDAGISGKVTPVFLGGWNMDVPVPSTDFGGVDYATTRPVGLLLFEDVAAADLASTYCKHYFNSGYVEAQPQLPRAWKLEVLAKIYEADALLRNAGVDSEIHMDHVWVGTSELVEGKSGIRVFITNFGRANIRILEEHIGETLARPDSPIETFWDEVMYNAYWLTLDIWTEDEGLEDYRQWLVQRWGDSTEYRPLPEKLRKRIANGSWGKNEGR</sequence>
<dbReference type="AlphaFoldDB" id="A0AAD9VWX0"/>